<dbReference type="STRING" id="985054.SAMN05444358_10116"/>
<dbReference type="CDD" id="cd11614">
    <property type="entry name" value="SAF_CpaB_FlgA_like"/>
    <property type="match status" value="1"/>
</dbReference>
<dbReference type="RefSeq" id="WP_074733459.1">
    <property type="nucleotide sequence ID" value="NZ_FNNP01000001.1"/>
</dbReference>
<evidence type="ECO:0000259" key="1">
    <source>
        <dbReference type="Pfam" id="PF16976"/>
    </source>
</evidence>
<feature type="domain" description="Flp pilus assembly protein RcpC/CpaB" evidence="1">
    <location>
        <begin position="131"/>
        <end position="237"/>
    </location>
</feature>
<dbReference type="AlphaFoldDB" id="A0A1H2R229"/>
<dbReference type="OrthoDB" id="163768at2"/>
<name>A0A1H2R229_9RHOB</name>
<evidence type="ECO:0000313" key="3">
    <source>
        <dbReference type="Proteomes" id="UP000183400"/>
    </source>
</evidence>
<accession>A0A1H2R229</accession>
<dbReference type="InterPro" id="IPR031571">
    <property type="entry name" value="RcpC_dom"/>
</dbReference>
<sequence>MRAVFGLVLIIGVALAGGAVYMAREYITDNQAKLAKERKLREEALANAKAGQVPTIGVLVSNRSMKYGERLNQEDVRIVQWPENAIPEGTFLDIAVLFPDIKNNERFVLRAMEKDEAIMEIKITDPGETAGLRSQLPKGMRAFAISVDVASGVSGFLRPGDTVDVYWTGSLRGTSESGRGEITRLVLTNIELVAVDQTAGTDVTGTTIARTVTVAATSQQIAALAQAQNTGRMSLALVGAQDDKVAEVVEVDQQSLLGIEERAPAPVAEQKKVCTIRTRRGGETVETPIPCTN</sequence>
<dbReference type="NCBIfam" id="TIGR03177">
    <property type="entry name" value="pilus_cpaB"/>
    <property type="match status" value="1"/>
</dbReference>
<proteinExistence type="predicted"/>
<gene>
    <name evidence="2" type="ORF">SAMN05444358_10116</name>
</gene>
<dbReference type="Pfam" id="PF16976">
    <property type="entry name" value="RcpC"/>
    <property type="match status" value="1"/>
</dbReference>
<protein>
    <submittedName>
        <fullName evidence="2">Pilus assembly protein CpaB</fullName>
    </submittedName>
</protein>
<dbReference type="EMBL" id="FNNP01000001">
    <property type="protein sequence ID" value="SDW13395.1"/>
    <property type="molecule type" value="Genomic_DNA"/>
</dbReference>
<dbReference type="InterPro" id="IPR017592">
    <property type="entry name" value="Pilus_assmbl_Flp-typ_CpaB"/>
</dbReference>
<organism evidence="2 3">
    <name type="scientific">Ruegeria halocynthiae</name>
    <dbReference type="NCBI Taxonomy" id="985054"/>
    <lineage>
        <taxon>Bacteria</taxon>
        <taxon>Pseudomonadati</taxon>
        <taxon>Pseudomonadota</taxon>
        <taxon>Alphaproteobacteria</taxon>
        <taxon>Rhodobacterales</taxon>
        <taxon>Roseobacteraceae</taxon>
        <taxon>Ruegeria</taxon>
    </lineage>
</organism>
<dbReference type="Proteomes" id="UP000183400">
    <property type="component" value="Unassembled WGS sequence"/>
</dbReference>
<reference evidence="3" key="1">
    <citation type="submission" date="2016-10" db="EMBL/GenBank/DDBJ databases">
        <authorList>
            <person name="Varghese N."/>
            <person name="Submissions S."/>
        </authorList>
    </citation>
    <scope>NUCLEOTIDE SEQUENCE [LARGE SCALE GENOMIC DNA]</scope>
    <source>
        <strain evidence="3">DSM 27839</strain>
    </source>
</reference>
<keyword evidence="3" id="KW-1185">Reference proteome</keyword>
<evidence type="ECO:0000313" key="2">
    <source>
        <dbReference type="EMBL" id="SDW13395.1"/>
    </source>
</evidence>